<dbReference type="AlphaFoldDB" id="A0A238UEA0"/>
<dbReference type="Gene3D" id="3.40.50.1820">
    <property type="entry name" value="alpha/beta hydrolase"/>
    <property type="match status" value="1"/>
</dbReference>
<evidence type="ECO:0000313" key="5">
    <source>
        <dbReference type="EMBL" id="SNR17527.1"/>
    </source>
</evidence>
<organism evidence="5 6">
    <name type="scientific">Tenacibaculum jejuense</name>
    <dbReference type="NCBI Taxonomy" id="584609"/>
    <lineage>
        <taxon>Bacteria</taxon>
        <taxon>Pseudomonadati</taxon>
        <taxon>Bacteroidota</taxon>
        <taxon>Flavobacteriia</taxon>
        <taxon>Flavobacteriales</taxon>
        <taxon>Flavobacteriaceae</taxon>
        <taxon>Tenacibaculum</taxon>
    </lineage>
</organism>
<keyword evidence="6" id="KW-1185">Reference proteome</keyword>
<keyword evidence="3" id="KW-0443">Lipid metabolism</keyword>
<feature type="transmembrane region" description="Helical" evidence="4">
    <location>
        <begin position="80"/>
        <end position="103"/>
    </location>
</feature>
<evidence type="ECO:0000256" key="3">
    <source>
        <dbReference type="ARBA" id="ARBA00023098"/>
    </source>
</evidence>
<evidence type="ECO:0000256" key="4">
    <source>
        <dbReference type="SAM" id="Phobius"/>
    </source>
</evidence>
<dbReference type="Pfam" id="PF03403">
    <property type="entry name" value="PAF-AH_p_II"/>
    <property type="match status" value="1"/>
</dbReference>
<keyword evidence="4" id="KW-0812">Transmembrane</keyword>
<accession>A0A238UEA0</accession>
<keyword evidence="4" id="KW-1133">Transmembrane helix</keyword>
<dbReference type="PANTHER" id="PTHR10272">
    <property type="entry name" value="PLATELET-ACTIVATING FACTOR ACETYLHYDROLASE"/>
    <property type="match status" value="1"/>
</dbReference>
<protein>
    <submittedName>
        <fullName evidence="5">Carboxylic ester hydrolase family protein</fullName>
    </submittedName>
</protein>
<dbReference type="SUPFAM" id="SSF53474">
    <property type="entry name" value="alpha/beta-Hydrolases"/>
    <property type="match status" value="1"/>
</dbReference>
<feature type="transmembrane region" description="Helical" evidence="4">
    <location>
        <begin position="6"/>
        <end position="22"/>
    </location>
</feature>
<dbReference type="PANTHER" id="PTHR10272:SF0">
    <property type="entry name" value="PLATELET-ACTIVATING FACTOR ACETYLHYDROLASE"/>
    <property type="match status" value="1"/>
</dbReference>
<feature type="transmembrane region" description="Helical" evidence="4">
    <location>
        <begin position="51"/>
        <end position="68"/>
    </location>
</feature>
<sequence length="487" mass="56174">MQNFEYILILSTLGFLFIKKFINTKAKKSYLLGYFSLILFIHLIMEGYRWQMIPTYVLIIISVFAIIKQHKKKHHIIVRILKTIGIVLLTGIGFLLPSLLPIFKLPKTTGAYKVGTQDLFLKTNREEIITSITTDKRELTIKVWYPSNDKKGTKDYYIDKAGRYGFAKKYGLPNSTFNYLNKIETEVYKNINVAEEKFPVLIFSHGYHSKANGYYALLSEIASHGFIIFAINHTYESTGSHFPDDSIKYFSYEFANKIEKDSWNTIEPSIKAFQQNMTFENRHPIVRKSLTSYFVKNMIKRWAEDINSVTAKLNEYNSEGFFENRLDLNKIGVFGHSRGGAAAGEALLINNKIKAGANLDGVQWGQIVDTTFQKPFLFLSSDWPEKHPNYNKHAYVNKSTSYFYEAKILQSGHSNFMDIPFMIPLQSINESGNINPELAINISRKLVIAFFKKHLKAEKIDLNTLQYPELTLEVFQNKNLTKNDQNQ</sequence>
<gene>
    <name evidence="5" type="ORF">TJEJU_3896</name>
</gene>
<evidence type="ECO:0000256" key="2">
    <source>
        <dbReference type="ARBA" id="ARBA00022963"/>
    </source>
</evidence>
<dbReference type="GO" id="GO:0016042">
    <property type="term" value="P:lipid catabolic process"/>
    <property type="evidence" value="ECO:0007669"/>
    <property type="project" value="UniProtKB-KW"/>
</dbReference>
<keyword evidence="1 5" id="KW-0378">Hydrolase</keyword>
<proteinExistence type="predicted"/>
<dbReference type="KEGG" id="tje:TJEJU_3896"/>
<feature type="transmembrane region" description="Helical" evidence="4">
    <location>
        <begin position="29"/>
        <end position="45"/>
    </location>
</feature>
<dbReference type="InterPro" id="IPR029058">
    <property type="entry name" value="AB_hydrolase_fold"/>
</dbReference>
<evidence type="ECO:0000313" key="6">
    <source>
        <dbReference type="Proteomes" id="UP000215214"/>
    </source>
</evidence>
<evidence type="ECO:0000256" key="1">
    <source>
        <dbReference type="ARBA" id="ARBA00022801"/>
    </source>
</evidence>
<dbReference type="EMBL" id="LT899436">
    <property type="protein sequence ID" value="SNR17527.1"/>
    <property type="molecule type" value="Genomic_DNA"/>
</dbReference>
<reference evidence="5 6" key="1">
    <citation type="submission" date="2017-07" db="EMBL/GenBank/DDBJ databases">
        <authorList>
            <person name="Sun Z.S."/>
            <person name="Albrecht U."/>
            <person name="Echele G."/>
            <person name="Lee C.C."/>
        </authorList>
    </citation>
    <scope>NUCLEOTIDE SEQUENCE [LARGE SCALE GENOMIC DNA]</scope>
    <source>
        <strain evidence="6">type strain: KCTC 22618</strain>
    </source>
</reference>
<dbReference type="GO" id="GO:0003847">
    <property type="term" value="F:1-alkyl-2-acetylglycerophosphocholine esterase activity"/>
    <property type="evidence" value="ECO:0007669"/>
    <property type="project" value="TreeGrafter"/>
</dbReference>
<dbReference type="Proteomes" id="UP000215214">
    <property type="component" value="Chromosome TJEJU"/>
</dbReference>
<keyword evidence="4" id="KW-0472">Membrane</keyword>
<keyword evidence="2" id="KW-0442">Lipid degradation</keyword>
<name>A0A238UEA0_9FLAO</name>